<dbReference type="EMBL" id="JADWDJ010000014">
    <property type="protein sequence ID" value="KAG5270270.1"/>
    <property type="molecule type" value="Genomic_DNA"/>
</dbReference>
<dbReference type="Proteomes" id="UP000823561">
    <property type="component" value="Chromosome 14"/>
</dbReference>
<comment type="caution">
    <text evidence="1">The sequence shown here is derived from an EMBL/GenBank/DDBJ whole genome shotgun (WGS) entry which is preliminary data.</text>
</comment>
<organism evidence="1 2">
    <name type="scientific">Alosa alosa</name>
    <name type="common">allis shad</name>
    <dbReference type="NCBI Taxonomy" id="278164"/>
    <lineage>
        <taxon>Eukaryota</taxon>
        <taxon>Metazoa</taxon>
        <taxon>Chordata</taxon>
        <taxon>Craniata</taxon>
        <taxon>Vertebrata</taxon>
        <taxon>Euteleostomi</taxon>
        <taxon>Actinopterygii</taxon>
        <taxon>Neopterygii</taxon>
        <taxon>Teleostei</taxon>
        <taxon>Clupei</taxon>
        <taxon>Clupeiformes</taxon>
        <taxon>Clupeoidei</taxon>
        <taxon>Clupeidae</taxon>
        <taxon>Alosa</taxon>
    </lineage>
</organism>
<name>A0AAV6G5P6_9TELE</name>
<evidence type="ECO:0000313" key="1">
    <source>
        <dbReference type="EMBL" id="KAG5270270.1"/>
    </source>
</evidence>
<accession>A0AAV6G5P6</accession>
<dbReference type="AlphaFoldDB" id="A0AAV6G5P6"/>
<gene>
    <name evidence="1" type="ORF">AALO_G00190760</name>
</gene>
<protein>
    <submittedName>
        <fullName evidence="1">Uncharacterized protein</fullName>
    </submittedName>
</protein>
<sequence>MCFSVLEVIPVNSSRGVLFVAGGFRSVTALSLVVLCGRVQGAFNPAMPLVVPLSPNFFSGSATPDLFLSKALRGTLKYAVLTNGNHVEQEKVSLQHDTESQESCF</sequence>
<evidence type="ECO:0000313" key="2">
    <source>
        <dbReference type="Proteomes" id="UP000823561"/>
    </source>
</evidence>
<keyword evidence="2" id="KW-1185">Reference proteome</keyword>
<reference evidence="1" key="1">
    <citation type="submission" date="2020-10" db="EMBL/GenBank/DDBJ databases">
        <title>Chromosome-scale genome assembly of the Allis shad, Alosa alosa.</title>
        <authorList>
            <person name="Margot Z."/>
            <person name="Christophe K."/>
            <person name="Cabau C."/>
            <person name="Louis A."/>
            <person name="Berthelot C."/>
            <person name="Parey E."/>
            <person name="Roest Crollius H."/>
            <person name="Montfort J."/>
            <person name="Robinson-Rechavi M."/>
            <person name="Bucao C."/>
            <person name="Bouchez O."/>
            <person name="Gislard M."/>
            <person name="Lluch J."/>
            <person name="Milhes M."/>
            <person name="Lampietro C."/>
            <person name="Lopez Roques C."/>
            <person name="Donnadieu C."/>
            <person name="Braasch I."/>
            <person name="Desvignes T."/>
            <person name="Postlethwait J."/>
            <person name="Bobe J."/>
            <person name="Guiguen Y."/>
        </authorList>
    </citation>
    <scope>NUCLEOTIDE SEQUENCE</scope>
    <source>
        <strain evidence="1">M-15738</strain>
        <tissue evidence="1">Blood</tissue>
    </source>
</reference>
<proteinExistence type="predicted"/>